<dbReference type="OrthoDB" id="466466at2"/>
<dbReference type="RefSeq" id="WP_096670781.1">
    <property type="nucleotide sequence ID" value="NZ_AP018316.1"/>
</dbReference>
<dbReference type="EMBL" id="AP018316">
    <property type="protein sequence ID" value="BAZ88293.1"/>
    <property type="molecule type" value="Genomic_DNA"/>
</dbReference>
<dbReference type="Pfam" id="PF21826">
    <property type="entry name" value="DUF6887"/>
    <property type="match status" value="1"/>
</dbReference>
<evidence type="ECO:0000313" key="2">
    <source>
        <dbReference type="Proteomes" id="UP000218702"/>
    </source>
</evidence>
<proteinExistence type="predicted"/>
<keyword evidence="2" id="KW-1185">Reference proteome</keyword>
<protein>
    <submittedName>
        <fullName evidence="1">Uncharacterized protein</fullName>
    </submittedName>
</protein>
<name>A0A1Z4VA64_9CYAN</name>
<evidence type="ECO:0000313" key="1">
    <source>
        <dbReference type="EMBL" id="BAZ88293.1"/>
    </source>
</evidence>
<dbReference type="Proteomes" id="UP000218702">
    <property type="component" value="Chromosome"/>
</dbReference>
<dbReference type="KEGG" id="dcm:NIES806_45300"/>
<reference evidence="1 2" key="1">
    <citation type="submission" date="2017-06" db="EMBL/GenBank/DDBJ databases">
        <title>Genome sequencing of cyanobaciteial culture collection at National Institute for Environmental Studies (NIES).</title>
        <authorList>
            <person name="Hirose Y."/>
            <person name="Shimura Y."/>
            <person name="Fujisawa T."/>
            <person name="Nakamura Y."/>
            <person name="Kawachi M."/>
        </authorList>
    </citation>
    <scope>NUCLEOTIDE SEQUENCE [LARGE SCALE GENOMIC DNA]</scope>
    <source>
        <strain evidence="1 2">NIES-806</strain>
    </source>
</reference>
<organism evidence="1 2">
    <name type="scientific">Dolichospermum compactum NIES-806</name>
    <dbReference type="NCBI Taxonomy" id="1973481"/>
    <lineage>
        <taxon>Bacteria</taxon>
        <taxon>Bacillati</taxon>
        <taxon>Cyanobacteriota</taxon>
        <taxon>Cyanophyceae</taxon>
        <taxon>Nostocales</taxon>
        <taxon>Aphanizomenonaceae</taxon>
        <taxon>Dolichospermum</taxon>
        <taxon>Dolichospermum compactum</taxon>
    </lineage>
</organism>
<sequence>MSQPNFQGMSTKELRAYVLSHRDDQEAFYIYVDKLNDEANWVEMPPSESVDDLMNFPEFLQRLSNGKRLIESEE</sequence>
<dbReference type="InterPro" id="IPR054053">
    <property type="entry name" value="DUF6887"/>
</dbReference>
<gene>
    <name evidence="1" type="ORF">NIES806_45300</name>
</gene>
<accession>A0A1Z4VA64</accession>
<dbReference type="AlphaFoldDB" id="A0A1Z4VA64"/>